<protein>
    <submittedName>
        <fullName evidence="8">S9 family peptidase</fullName>
    </submittedName>
</protein>
<dbReference type="SUPFAM" id="SSF53474">
    <property type="entry name" value="alpha/beta-Hydrolases"/>
    <property type="match status" value="1"/>
</dbReference>
<dbReference type="Pfam" id="PF02897">
    <property type="entry name" value="Peptidase_S9_N"/>
    <property type="match status" value="1"/>
</dbReference>
<dbReference type="GO" id="GO:0006508">
    <property type="term" value="P:proteolysis"/>
    <property type="evidence" value="ECO:0007669"/>
    <property type="project" value="UniProtKB-KW"/>
</dbReference>
<dbReference type="EMBL" id="VOHK01000005">
    <property type="protein sequence ID" value="TWT19391.1"/>
    <property type="molecule type" value="Genomic_DNA"/>
</dbReference>
<evidence type="ECO:0000256" key="4">
    <source>
        <dbReference type="ARBA" id="ARBA00022825"/>
    </source>
</evidence>
<feature type="chain" id="PRO_5023082160" evidence="5">
    <location>
        <begin position="26"/>
        <end position="653"/>
    </location>
</feature>
<feature type="signal peptide" evidence="5">
    <location>
        <begin position="1"/>
        <end position="25"/>
    </location>
</feature>
<dbReference type="Pfam" id="PF00326">
    <property type="entry name" value="Peptidase_S9"/>
    <property type="match status" value="1"/>
</dbReference>
<dbReference type="PANTHER" id="PTHR11757">
    <property type="entry name" value="PROTEASE FAMILY S9A OLIGOPEPTIDASE"/>
    <property type="match status" value="1"/>
</dbReference>
<accession>A0A5C5TZ14</accession>
<feature type="domain" description="Peptidase S9A N-terminal" evidence="7">
    <location>
        <begin position="169"/>
        <end position="359"/>
    </location>
</feature>
<evidence type="ECO:0000256" key="5">
    <source>
        <dbReference type="SAM" id="SignalP"/>
    </source>
</evidence>
<dbReference type="AlphaFoldDB" id="A0A5C5TZ14"/>
<dbReference type="RefSeq" id="WP_146388507.1">
    <property type="nucleotide sequence ID" value="NZ_VOHK01000005.1"/>
</dbReference>
<evidence type="ECO:0000256" key="2">
    <source>
        <dbReference type="ARBA" id="ARBA00022670"/>
    </source>
</evidence>
<dbReference type="InterPro" id="IPR029058">
    <property type="entry name" value="AB_hydrolase_fold"/>
</dbReference>
<dbReference type="Proteomes" id="UP000319980">
    <property type="component" value="Unassembled WGS sequence"/>
</dbReference>
<organism evidence="8 9">
    <name type="scientific">Luteimonas marina</name>
    <dbReference type="NCBI Taxonomy" id="488485"/>
    <lineage>
        <taxon>Bacteria</taxon>
        <taxon>Pseudomonadati</taxon>
        <taxon>Pseudomonadota</taxon>
        <taxon>Gammaproteobacteria</taxon>
        <taxon>Lysobacterales</taxon>
        <taxon>Lysobacteraceae</taxon>
        <taxon>Luteimonas</taxon>
    </lineage>
</organism>
<proteinExistence type="inferred from homology"/>
<feature type="domain" description="Peptidase S9 prolyl oligopeptidase catalytic" evidence="6">
    <location>
        <begin position="420"/>
        <end position="630"/>
    </location>
</feature>
<dbReference type="PRINTS" id="PR00862">
    <property type="entry name" value="PROLIGOPTASE"/>
</dbReference>
<evidence type="ECO:0000259" key="7">
    <source>
        <dbReference type="Pfam" id="PF02897"/>
    </source>
</evidence>
<dbReference type="Gene3D" id="3.40.50.1820">
    <property type="entry name" value="alpha/beta hydrolase"/>
    <property type="match status" value="1"/>
</dbReference>
<keyword evidence="4" id="KW-0720">Serine protease</keyword>
<dbReference type="GO" id="GO:0004252">
    <property type="term" value="F:serine-type endopeptidase activity"/>
    <property type="evidence" value="ECO:0007669"/>
    <property type="project" value="InterPro"/>
</dbReference>
<dbReference type="InterPro" id="IPR001375">
    <property type="entry name" value="Peptidase_S9_cat"/>
</dbReference>
<evidence type="ECO:0000256" key="3">
    <source>
        <dbReference type="ARBA" id="ARBA00022801"/>
    </source>
</evidence>
<keyword evidence="5" id="KW-0732">Signal</keyword>
<dbReference type="PANTHER" id="PTHR11757:SF19">
    <property type="entry name" value="PROLYL ENDOPEPTIDASE-LIKE"/>
    <property type="match status" value="1"/>
</dbReference>
<reference evidence="8 9" key="1">
    <citation type="journal article" date="2008" name="Int. J. Syst. Evol. Microbiol.">
        <title>Luteimonas marina sp. nov., isolated from seawater.</title>
        <authorList>
            <person name="Baik K.S."/>
            <person name="Park S.C."/>
            <person name="Kim M.S."/>
            <person name="Kim E.M."/>
            <person name="Park C."/>
            <person name="Chun J."/>
            <person name="Seong C.N."/>
        </authorList>
    </citation>
    <scope>NUCLEOTIDE SEQUENCE [LARGE SCALE GENOMIC DNA]</scope>
    <source>
        <strain evidence="8 9">FR1330</strain>
    </source>
</reference>
<gene>
    <name evidence="8" type="ORF">FQY83_13670</name>
</gene>
<evidence type="ECO:0000259" key="6">
    <source>
        <dbReference type="Pfam" id="PF00326"/>
    </source>
</evidence>
<comment type="caution">
    <text evidence="8">The sequence shown here is derived from an EMBL/GenBank/DDBJ whole genome shotgun (WGS) entry which is preliminary data.</text>
</comment>
<dbReference type="SUPFAM" id="SSF50993">
    <property type="entry name" value="Peptidase/esterase 'gauge' domain"/>
    <property type="match status" value="1"/>
</dbReference>
<evidence type="ECO:0000313" key="9">
    <source>
        <dbReference type="Proteomes" id="UP000319980"/>
    </source>
</evidence>
<dbReference type="OrthoDB" id="9801421at2"/>
<dbReference type="Gene3D" id="2.130.10.120">
    <property type="entry name" value="Prolyl oligopeptidase, N-terminal domain"/>
    <property type="match status" value="1"/>
</dbReference>
<dbReference type="InterPro" id="IPR006311">
    <property type="entry name" value="TAT_signal"/>
</dbReference>
<dbReference type="InterPro" id="IPR051543">
    <property type="entry name" value="Serine_Peptidase_S9A"/>
</dbReference>
<evidence type="ECO:0000256" key="1">
    <source>
        <dbReference type="ARBA" id="ARBA00005228"/>
    </source>
</evidence>
<dbReference type="InterPro" id="IPR002470">
    <property type="entry name" value="Peptidase_S9A"/>
</dbReference>
<dbReference type="PROSITE" id="PS51318">
    <property type="entry name" value="TAT"/>
    <property type="match status" value="1"/>
</dbReference>
<keyword evidence="3" id="KW-0378">Hydrolase</keyword>
<keyword evidence="9" id="KW-1185">Reference proteome</keyword>
<keyword evidence="2" id="KW-0645">Protease</keyword>
<evidence type="ECO:0000313" key="8">
    <source>
        <dbReference type="EMBL" id="TWT19391.1"/>
    </source>
</evidence>
<sequence length="653" mass="70284">MSTRRDFLAGSAVALAAALLPRALAAATSAAASPWPLPPVAKRVPETVGRFGHARLDDYAWLRPKDWFAVLRDPSTLEAPIRAQIDAENAYTEAMLAPTQPLQAQLRARIEALNALRPAEADASDAPAIDGAAPGQSLVTPDGRHVFWLRPASEGAPATVLRRDVVAGTDAVVYAESDPAFAVSLRPSALRNLVVLRSQGQRSSEVRLLATARPLDPPVLVEPRAPEHEYDVDEWNGGLVVRSNADGAFDFQLLTAPLDRPGRVHWQVLVPHLPGRVITGLHPFDGVLVREELRDALPRLVLMSRDGRERDVAFDEAAYALEVPAGQDGRSAHLDFSLESPRTPRARRRLDLASGRHEALDPAPAFDPARFEVRRLVVPAADGAQVPVTVLMRAGQALDGSAPLMQIAYGGYGLSIDARFDAAALALVEQGWVHAIAHVRGGGERGAGWWLPTLRTGKKTTHDDFIACAEHLADAGYGTRGRIVAFGLSAGGTLMGVVGNRRPELWAGLIAPVAFMDVLTTLERYQDHPLRGAGIPIWGDPADPLEHAFVESFSPYDHLPAAPLPAWFTTAVVDDDAVSFWEPVKFAIKARSLTTGGQPILSYTAPAGGHLSAWGAYPQPEQQAAYLAFAIWAVDRRWGEVPQRAPGADDSRG</sequence>
<name>A0A5C5TZ14_9GAMM</name>
<dbReference type="InterPro" id="IPR023302">
    <property type="entry name" value="Pept_S9A_N"/>
</dbReference>
<comment type="similarity">
    <text evidence="1">Belongs to the peptidase S9A family.</text>
</comment>